<dbReference type="Pfam" id="PF13361">
    <property type="entry name" value="UvrD_C"/>
    <property type="match status" value="1"/>
</dbReference>
<evidence type="ECO:0000259" key="10">
    <source>
        <dbReference type="PROSITE" id="PS51198"/>
    </source>
</evidence>
<evidence type="ECO:0000256" key="9">
    <source>
        <dbReference type="PROSITE-ProRule" id="PRU00560"/>
    </source>
</evidence>
<dbReference type="PROSITE" id="PS51198">
    <property type="entry name" value="UVRD_HELICASE_ATP_BIND"/>
    <property type="match status" value="1"/>
</dbReference>
<dbReference type="EMBL" id="CAAHFG010000002">
    <property type="protein sequence ID" value="VGO14636.1"/>
    <property type="molecule type" value="Genomic_DNA"/>
</dbReference>
<evidence type="ECO:0000256" key="1">
    <source>
        <dbReference type="ARBA" id="ARBA00022741"/>
    </source>
</evidence>
<organism evidence="11 12">
    <name type="scientific">Pontiella desulfatans</name>
    <dbReference type="NCBI Taxonomy" id="2750659"/>
    <lineage>
        <taxon>Bacteria</taxon>
        <taxon>Pseudomonadati</taxon>
        <taxon>Kiritimatiellota</taxon>
        <taxon>Kiritimatiellia</taxon>
        <taxon>Kiritimatiellales</taxon>
        <taxon>Pontiellaceae</taxon>
        <taxon>Pontiella</taxon>
    </lineage>
</organism>
<keyword evidence="5" id="KW-0413">Isomerase</keyword>
<reference evidence="11 12" key="1">
    <citation type="submission" date="2019-04" db="EMBL/GenBank/DDBJ databases">
        <authorList>
            <person name="Van Vliet M D."/>
        </authorList>
    </citation>
    <scope>NUCLEOTIDE SEQUENCE [LARGE SCALE GENOMIC DNA]</scope>
    <source>
        <strain evidence="11 12">F1</strain>
    </source>
</reference>
<keyword evidence="2 9" id="KW-0378">Hydrolase</keyword>
<dbReference type="GO" id="GO:0043138">
    <property type="term" value="F:3'-5' DNA helicase activity"/>
    <property type="evidence" value="ECO:0007669"/>
    <property type="project" value="UniProtKB-EC"/>
</dbReference>
<evidence type="ECO:0000313" key="11">
    <source>
        <dbReference type="EMBL" id="VGO14636.1"/>
    </source>
</evidence>
<sequence length="475" mass="54516">MPVQLTGEQRRVLTLPPNNPIQIKGVAGSGKTTVSIYRAKHLLDTERELFKASRVLVFSYTKSLVSFIKSILRDSLHNTEIEVSTFHQWAYRFLRSKGRLDGMEVLSRWQDRDSIIRVVRAKAVDRFSQLKLFQKTDQFFLDEFEWMKGKGLKVSSEYLEAQRVGRGATDRLTQHNRQVIWFMFYHYREELKRRSLIDFADFALLVADVISSSESFEAPYTHIVIDEAQDLTKMQISVIAKLVSSDTNSITIVADAAQKIYKSGFTWTEVGINVRGGRTIEFKKNYRNTREIAEAAYSVLQHDLRPDELTVAELPDRPGRLPELHLLGSTALQFSLLAEILKGIDLTKISTAILHRQRRGLAQYRDWARDYLGLEGLIIQEANDWIGDTGLYFCPMPSAKGLEFDTVILIDFNDCFFPHPPGFSDPDDEEHLNTERRLLYTSMTRAKNELYFISSDAVPSRFVSDIDPKKIITVT</sequence>
<dbReference type="Proteomes" id="UP000366872">
    <property type="component" value="Unassembled WGS sequence"/>
</dbReference>
<name>A0A6C2U5G3_PONDE</name>
<dbReference type="InterPro" id="IPR014016">
    <property type="entry name" value="UvrD-like_ATP-bd"/>
</dbReference>
<accession>A0A6C2U5G3</accession>
<dbReference type="InterPro" id="IPR000212">
    <property type="entry name" value="DNA_helicase_UvrD/REP"/>
</dbReference>
<dbReference type="Pfam" id="PF00580">
    <property type="entry name" value="UvrD-helicase"/>
    <property type="match status" value="1"/>
</dbReference>
<dbReference type="InterPro" id="IPR027417">
    <property type="entry name" value="P-loop_NTPase"/>
</dbReference>
<evidence type="ECO:0000256" key="3">
    <source>
        <dbReference type="ARBA" id="ARBA00022806"/>
    </source>
</evidence>
<comment type="catalytic activity">
    <reaction evidence="8">
        <text>ATP + H2O = ADP + phosphate + H(+)</text>
        <dbReference type="Rhea" id="RHEA:13065"/>
        <dbReference type="ChEBI" id="CHEBI:15377"/>
        <dbReference type="ChEBI" id="CHEBI:15378"/>
        <dbReference type="ChEBI" id="CHEBI:30616"/>
        <dbReference type="ChEBI" id="CHEBI:43474"/>
        <dbReference type="ChEBI" id="CHEBI:456216"/>
        <dbReference type="EC" id="5.6.2.4"/>
    </reaction>
</comment>
<dbReference type="GO" id="GO:0005524">
    <property type="term" value="F:ATP binding"/>
    <property type="evidence" value="ECO:0007669"/>
    <property type="project" value="UniProtKB-UniRule"/>
</dbReference>
<evidence type="ECO:0000313" key="12">
    <source>
        <dbReference type="Proteomes" id="UP000366872"/>
    </source>
</evidence>
<dbReference type="GO" id="GO:0016787">
    <property type="term" value="F:hydrolase activity"/>
    <property type="evidence" value="ECO:0007669"/>
    <property type="project" value="UniProtKB-UniRule"/>
</dbReference>
<feature type="domain" description="UvrD-like helicase ATP-binding" evidence="10">
    <location>
        <begin position="4"/>
        <end position="307"/>
    </location>
</feature>
<dbReference type="InterPro" id="IPR014017">
    <property type="entry name" value="DNA_helicase_UvrD-like_C"/>
</dbReference>
<keyword evidence="3 9" id="KW-0347">Helicase</keyword>
<evidence type="ECO:0000256" key="4">
    <source>
        <dbReference type="ARBA" id="ARBA00022840"/>
    </source>
</evidence>
<dbReference type="PANTHER" id="PTHR11070">
    <property type="entry name" value="UVRD / RECB / PCRA DNA HELICASE FAMILY MEMBER"/>
    <property type="match status" value="1"/>
</dbReference>
<dbReference type="GO" id="GO:0000725">
    <property type="term" value="P:recombinational repair"/>
    <property type="evidence" value="ECO:0007669"/>
    <property type="project" value="TreeGrafter"/>
</dbReference>
<keyword evidence="12" id="KW-1185">Reference proteome</keyword>
<evidence type="ECO:0000256" key="6">
    <source>
        <dbReference type="ARBA" id="ARBA00034617"/>
    </source>
</evidence>
<dbReference type="GO" id="GO:0003677">
    <property type="term" value="F:DNA binding"/>
    <property type="evidence" value="ECO:0007669"/>
    <property type="project" value="InterPro"/>
</dbReference>
<proteinExistence type="predicted"/>
<dbReference type="EC" id="5.6.2.4" evidence="7"/>
<evidence type="ECO:0000256" key="2">
    <source>
        <dbReference type="ARBA" id="ARBA00022801"/>
    </source>
</evidence>
<dbReference type="SUPFAM" id="SSF52540">
    <property type="entry name" value="P-loop containing nucleoside triphosphate hydrolases"/>
    <property type="match status" value="1"/>
</dbReference>
<keyword evidence="1 9" id="KW-0547">Nucleotide-binding</keyword>
<evidence type="ECO:0000256" key="7">
    <source>
        <dbReference type="ARBA" id="ARBA00034808"/>
    </source>
</evidence>
<comment type="catalytic activity">
    <reaction evidence="6">
        <text>Couples ATP hydrolysis with the unwinding of duplex DNA by translocating in the 3'-5' direction.</text>
        <dbReference type="EC" id="5.6.2.4"/>
    </reaction>
</comment>
<dbReference type="AlphaFoldDB" id="A0A6C2U5G3"/>
<keyword evidence="4 9" id="KW-0067">ATP-binding</keyword>
<feature type="binding site" evidence="9">
    <location>
        <begin position="25"/>
        <end position="32"/>
    </location>
    <ligand>
        <name>ATP</name>
        <dbReference type="ChEBI" id="CHEBI:30616"/>
    </ligand>
</feature>
<dbReference type="RefSeq" id="WP_136080273.1">
    <property type="nucleotide sequence ID" value="NZ_CAAHFG010000002.1"/>
</dbReference>
<dbReference type="Gene3D" id="3.40.50.300">
    <property type="entry name" value="P-loop containing nucleotide triphosphate hydrolases"/>
    <property type="match status" value="3"/>
</dbReference>
<protein>
    <recommendedName>
        <fullName evidence="7">DNA 3'-5' helicase</fullName>
        <ecNumber evidence="7">5.6.2.4</ecNumber>
    </recommendedName>
</protein>
<dbReference type="PANTHER" id="PTHR11070:SF45">
    <property type="entry name" value="DNA 3'-5' HELICASE"/>
    <property type="match status" value="1"/>
</dbReference>
<evidence type="ECO:0000256" key="5">
    <source>
        <dbReference type="ARBA" id="ARBA00023235"/>
    </source>
</evidence>
<evidence type="ECO:0000256" key="8">
    <source>
        <dbReference type="ARBA" id="ARBA00048988"/>
    </source>
</evidence>
<gene>
    <name evidence="11" type="primary">helD</name>
    <name evidence="11" type="ORF">PDESU_03201</name>
</gene>